<keyword evidence="1" id="KW-0732">Signal</keyword>
<sequence length="263" mass="30110">MTVTNLLVSTLATLSLAHATVLFHNNGTLTGWHSKTHNMQGETQEIETVHYDGKPGLRMKQVYCPTFGPSDYFHSEVELHDIAKKNEEQYYGFAFQLRKDWNFTEPYPFSLARFRGRHGYGCHHHAPGTTLWVEGGELKLSVKYGSVCPGWNDKEKDRWFNLQCRITAGVWHKVIIGAYWRDDAKGFIKVWLDGKLVLNGEDLSTFPVEKDSFDFLLGVRSPQWRTLQGEDRNKPVTWEYEAYFDAITVATTQGEADPGEKCP</sequence>
<dbReference type="InterPro" id="IPR025975">
    <property type="entry name" value="Polysacc_lyase"/>
</dbReference>
<feature type="chain" id="PRO_5045517189" description="Polysaccharide lyase" evidence="1">
    <location>
        <begin position="20"/>
        <end position="263"/>
    </location>
</feature>
<comment type="caution">
    <text evidence="2">The sequence shown here is derived from an EMBL/GenBank/DDBJ whole genome shotgun (WGS) entry which is preliminary data.</text>
</comment>
<gene>
    <name evidence="2" type="ORF">VTJ83DRAFT_3188</name>
</gene>
<name>A0ABR4DDF3_9PEZI</name>
<protein>
    <recommendedName>
        <fullName evidence="4">Polysaccharide lyase</fullName>
    </recommendedName>
</protein>
<evidence type="ECO:0008006" key="4">
    <source>
        <dbReference type="Google" id="ProtNLM"/>
    </source>
</evidence>
<keyword evidence="3" id="KW-1185">Reference proteome</keyword>
<dbReference type="Pfam" id="PF14099">
    <property type="entry name" value="Polysacc_lyase"/>
    <property type="match status" value="1"/>
</dbReference>
<dbReference type="GeneID" id="98124182"/>
<reference evidence="2 3" key="1">
    <citation type="journal article" date="2024" name="Commun. Biol.">
        <title>Comparative genomic analysis of thermophilic fungi reveals convergent evolutionary adaptations and gene losses.</title>
        <authorList>
            <person name="Steindorff A.S."/>
            <person name="Aguilar-Pontes M.V."/>
            <person name="Robinson A.J."/>
            <person name="Andreopoulos B."/>
            <person name="LaButti K."/>
            <person name="Kuo A."/>
            <person name="Mondo S."/>
            <person name="Riley R."/>
            <person name="Otillar R."/>
            <person name="Haridas S."/>
            <person name="Lipzen A."/>
            <person name="Grimwood J."/>
            <person name="Schmutz J."/>
            <person name="Clum A."/>
            <person name="Reid I.D."/>
            <person name="Moisan M.C."/>
            <person name="Butler G."/>
            <person name="Nguyen T.T.M."/>
            <person name="Dewar K."/>
            <person name="Conant G."/>
            <person name="Drula E."/>
            <person name="Henrissat B."/>
            <person name="Hansel C."/>
            <person name="Singer S."/>
            <person name="Hutchinson M.I."/>
            <person name="de Vries R.P."/>
            <person name="Natvig D.O."/>
            <person name="Powell A.J."/>
            <person name="Tsang A."/>
            <person name="Grigoriev I.V."/>
        </authorList>
    </citation>
    <scope>NUCLEOTIDE SEQUENCE [LARGE SCALE GENOMIC DNA]</scope>
    <source>
        <strain evidence="2 3">ATCC 22073</strain>
    </source>
</reference>
<evidence type="ECO:0000313" key="2">
    <source>
        <dbReference type="EMBL" id="KAL2268342.1"/>
    </source>
</evidence>
<accession>A0ABR4DDF3</accession>
<evidence type="ECO:0000256" key="1">
    <source>
        <dbReference type="SAM" id="SignalP"/>
    </source>
</evidence>
<proteinExistence type="predicted"/>
<dbReference type="Gene3D" id="2.60.120.200">
    <property type="match status" value="1"/>
</dbReference>
<feature type="signal peptide" evidence="1">
    <location>
        <begin position="1"/>
        <end position="19"/>
    </location>
</feature>
<evidence type="ECO:0000313" key="3">
    <source>
        <dbReference type="Proteomes" id="UP001600064"/>
    </source>
</evidence>
<dbReference type="RefSeq" id="XP_070867066.1">
    <property type="nucleotide sequence ID" value="XM_071009538.1"/>
</dbReference>
<dbReference type="EMBL" id="JAZGUE010000003">
    <property type="protein sequence ID" value="KAL2268342.1"/>
    <property type="molecule type" value="Genomic_DNA"/>
</dbReference>
<organism evidence="2 3">
    <name type="scientific">Remersonia thermophila</name>
    <dbReference type="NCBI Taxonomy" id="72144"/>
    <lineage>
        <taxon>Eukaryota</taxon>
        <taxon>Fungi</taxon>
        <taxon>Dikarya</taxon>
        <taxon>Ascomycota</taxon>
        <taxon>Pezizomycotina</taxon>
        <taxon>Sordariomycetes</taxon>
        <taxon>Sordariomycetidae</taxon>
        <taxon>Sordariales</taxon>
        <taxon>Sordariales incertae sedis</taxon>
        <taxon>Remersonia</taxon>
    </lineage>
</organism>
<dbReference type="Proteomes" id="UP001600064">
    <property type="component" value="Unassembled WGS sequence"/>
</dbReference>